<dbReference type="InterPro" id="IPR002625">
    <property type="entry name" value="Smr_dom"/>
</dbReference>
<dbReference type="InterPro" id="IPR053745">
    <property type="entry name" value="Viral_Tail_Comp_sf"/>
</dbReference>
<evidence type="ECO:0000259" key="1">
    <source>
        <dbReference type="PROSITE" id="PS50828"/>
    </source>
</evidence>
<evidence type="ECO:0000313" key="2">
    <source>
        <dbReference type="EMBL" id="GGO25619.1"/>
    </source>
</evidence>
<dbReference type="Proteomes" id="UP000598196">
    <property type="component" value="Unassembled WGS sequence"/>
</dbReference>
<accession>A0A917YJJ0</accession>
<sequence length="130" mass="13546">MSYGSAAALQQAVYQRLVDHLRDVPVHDALPPGAGGGSFVLLGPEEATNAGDATGAGATHRFVVSVISDASGFLQAKEIAVAVSDALVDAPLILSRGRLVALRFIKAQARRVDQGGARRIDLRFAARIEG</sequence>
<evidence type="ECO:0000313" key="3">
    <source>
        <dbReference type="Proteomes" id="UP000598196"/>
    </source>
</evidence>
<dbReference type="RefSeq" id="WP_146285670.1">
    <property type="nucleotide sequence ID" value="NZ_BMLP01000001.1"/>
</dbReference>
<gene>
    <name evidence="2" type="ORF">GCM10010991_05470</name>
</gene>
<name>A0A917YJJ0_9RHOB</name>
<keyword evidence="3" id="KW-1185">Reference proteome</keyword>
<dbReference type="AlphaFoldDB" id="A0A917YJJ0"/>
<dbReference type="Pfam" id="PF11367">
    <property type="entry name" value="Tail_completion_gp17"/>
    <property type="match status" value="1"/>
</dbReference>
<feature type="domain" description="Smr" evidence="1">
    <location>
        <begin position="1"/>
        <end position="44"/>
    </location>
</feature>
<dbReference type="OrthoDB" id="7644395at2"/>
<dbReference type="InterPro" id="IPR021508">
    <property type="entry name" value="Gp17-like"/>
</dbReference>
<comment type="caution">
    <text evidence="2">The sequence shown here is derived from an EMBL/GenBank/DDBJ whole genome shotgun (WGS) entry which is preliminary data.</text>
</comment>
<proteinExistence type="predicted"/>
<organism evidence="2 3">
    <name type="scientific">Gemmobacter aquaticus</name>
    <dbReference type="NCBI Taxonomy" id="490185"/>
    <lineage>
        <taxon>Bacteria</taxon>
        <taxon>Pseudomonadati</taxon>
        <taxon>Pseudomonadota</taxon>
        <taxon>Alphaproteobacteria</taxon>
        <taxon>Rhodobacterales</taxon>
        <taxon>Paracoccaceae</taxon>
        <taxon>Gemmobacter</taxon>
    </lineage>
</organism>
<dbReference type="Gene3D" id="3.30.2000.30">
    <property type="match status" value="1"/>
</dbReference>
<dbReference type="EMBL" id="BMLP01000001">
    <property type="protein sequence ID" value="GGO25619.1"/>
    <property type="molecule type" value="Genomic_DNA"/>
</dbReference>
<reference evidence="2 3" key="1">
    <citation type="journal article" date="2014" name="Int. J. Syst. Evol. Microbiol.">
        <title>Complete genome sequence of Corynebacterium casei LMG S-19264T (=DSM 44701T), isolated from a smear-ripened cheese.</title>
        <authorList>
            <consortium name="US DOE Joint Genome Institute (JGI-PGF)"/>
            <person name="Walter F."/>
            <person name="Albersmeier A."/>
            <person name="Kalinowski J."/>
            <person name="Ruckert C."/>
        </authorList>
    </citation>
    <scope>NUCLEOTIDE SEQUENCE [LARGE SCALE GENOMIC DNA]</scope>
    <source>
        <strain evidence="2 3">CGMCC 1.7029</strain>
    </source>
</reference>
<dbReference type="PROSITE" id="PS50828">
    <property type="entry name" value="SMR"/>
    <property type="match status" value="1"/>
</dbReference>
<protein>
    <recommendedName>
        <fullName evidence="1">Smr domain-containing protein</fullName>
    </recommendedName>
</protein>